<dbReference type="AlphaFoldDB" id="A0AAE3NKA9"/>
<sequence>MVGNSAEEGVLQQLRHPSHSDPARIVALAALVAGLLAGWGAWAWIPGLAFVGALAFGLLVCIGVAWTLGRRVAAQAEARRGAELEAQRRAETAAADLALARMKETGK</sequence>
<gene>
    <name evidence="2" type="ORF">P1J78_01770</name>
</gene>
<evidence type="ECO:0000256" key="1">
    <source>
        <dbReference type="SAM" id="Phobius"/>
    </source>
</evidence>
<feature type="transmembrane region" description="Helical" evidence="1">
    <location>
        <begin position="48"/>
        <end position="69"/>
    </location>
</feature>
<dbReference type="RefSeq" id="WP_275565594.1">
    <property type="nucleotide sequence ID" value="NZ_JARGYC010000003.1"/>
</dbReference>
<keyword evidence="1" id="KW-0472">Membrane</keyword>
<name>A0AAE3NKA9_9RHOB</name>
<keyword evidence="3" id="KW-1185">Reference proteome</keyword>
<organism evidence="2 3">
    <name type="scientific">Psychromarinibacter sediminicola</name>
    <dbReference type="NCBI Taxonomy" id="3033385"/>
    <lineage>
        <taxon>Bacteria</taxon>
        <taxon>Pseudomonadati</taxon>
        <taxon>Pseudomonadota</taxon>
        <taxon>Alphaproteobacteria</taxon>
        <taxon>Rhodobacterales</taxon>
        <taxon>Paracoccaceae</taxon>
        <taxon>Psychromarinibacter</taxon>
    </lineage>
</organism>
<dbReference type="EMBL" id="JARGYC010000003">
    <property type="protein sequence ID" value="MDF0599448.1"/>
    <property type="molecule type" value="Genomic_DNA"/>
</dbReference>
<accession>A0AAE3NKA9</accession>
<evidence type="ECO:0000313" key="2">
    <source>
        <dbReference type="EMBL" id="MDF0599448.1"/>
    </source>
</evidence>
<keyword evidence="1" id="KW-1133">Transmembrane helix</keyword>
<keyword evidence="1" id="KW-0812">Transmembrane</keyword>
<evidence type="ECO:0000313" key="3">
    <source>
        <dbReference type="Proteomes" id="UP001220964"/>
    </source>
</evidence>
<reference evidence="2" key="1">
    <citation type="submission" date="2023-03" db="EMBL/GenBank/DDBJ databases">
        <title>Multiphase analysis and comparison of six strains from genera Psychromarinibacter, Lutimaribacter, and Maritimibacter, including a novel species: Psychromarinibacter sediminicola sp. nov.</title>
        <authorList>
            <person name="Wang Y.-H."/>
            <person name="Ye M.-Q."/>
            <person name="Du Z.-J."/>
        </authorList>
    </citation>
    <scope>NUCLEOTIDE SEQUENCE</scope>
    <source>
        <strain evidence="2">C21-152</strain>
    </source>
</reference>
<dbReference type="Proteomes" id="UP001220964">
    <property type="component" value="Unassembled WGS sequence"/>
</dbReference>
<protein>
    <submittedName>
        <fullName evidence="2">Uncharacterized protein</fullName>
    </submittedName>
</protein>
<comment type="caution">
    <text evidence="2">The sequence shown here is derived from an EMBL/GenBank/DDBJ whole genome shotgun (WGS) entry which is preliminary data.</text>
</comment>
<proteinExistence type="predicted"/>
<feature type="transmembrane region" description="Helical" evidence="1">
    <location>
        <begin position="25"/>
        <end position="42"/>
    </location>
</feature>